<dbReference type="EMBL" id="JBAMIC010000002">
    <property type="protein sequence ID" value="KAK7112255.1"/>
    <property type="molecule type" value="Genomic_DNA"/>
</dbReference>
<dbReference type="Pfam" id="PF12796">
    <property type="entry name" value="Ank_2"/>
    <property type="match status" value="2"/>
</dbReference>
<name>A0AAN9BZJ9_9CAEN</name>
<comment type="caution">
    <text evidence="2">The sequence shown here is derived from an EMBL/GenBank/DDBJ whole genome shotgun (WGS) entry which is preliminary data.</text>
</comment>
<protein>
    <submittedName>
        <fullName evidence="2">Uncharacterized protein</fullName>
    </submittedName>
</protein>
<dbReference type="SUPFAM" id="SSF48403">
    <property type="entry name" value="Ankyrin repeat"/>
    <property type="match status" value="1"/>
</dbReference>
<gene>
    <name evidence="2" type="ORF">V1264_011733</name>
</gene>
<dbReference type="PANTHER" id="PTHR24118:SF99">
    <property type="entry name" value="POTE ANKYRIN DOMAIN FAMILY MEMBER 3C-RELATED"/>
    <property type="match status" value="1"/>
</dbReference>
<sequence>MSFLTRESLLVDSANRNNQNLLLMVLTGAYGGYTNEDVNNALIRAAINGNAGCVSLLLDWNADCDAEDMDGDTPLMLAACNNHIEVAQQLLRAGCGVNRVSDRQRTALHMASWVGNSKICKMLLQAGADLTIQEMYGDTALMLAAHRSPEVASLLAREGPQVVNMKNESGDSALGCATKSGHLQCVQDLVDAGADVNSMNRLGETALLFATYENHPNVAQLLLDCGADPNIATKSGLVPLHIACKKNLEELCQLLLEGGADPDFADTMGQRAMTYAVANGNTAIISKLIQAGATPRYQGPSLFHRRLVIMSPLYKALLDKRLDIARVLHRAGSCSQSELFEISQCEDLHSELEDTVKGKEVLGFIKEICSAPASLRLKCLQRIQSILGKARAKREKILSLQLPKPLISFLLFEDLDK</sequence>
<reference evidence="2 3" key="1">
    <citation type="submission" date="2024-02" db="EMBL/GenBank/DDBJ databases">
        <title>Chromosome-scale genome assembly of the rough periwinkle Littorina saxatilis.</title>
        <authorList>
            <person name="De Jode A."/>
            <person name="Faria R."/>
            <person name="Formenti G."/>
            <person name="Sims Y."/>
            <person name="Smith T.P."/>
            <person name="Tracey A."/>
            <person name="Wood J.M.D."/>
            <person name="Zagrodzka Z.B."/>
            <person name="Johannesson K."/>
            <person name="Butlin R.K."/>
            <person name="Leder E.H."/>
        </authorList>
    </citation>
    <scope>NUCLEOTIDE SEQUENCE [LARGE SCALE GENOMIC DNA]</scope>
    <source>
        <strain evidence="2">Snail1</strain>
        <tissue evidence="2">Muscle</tissue>
    </source>
</reference>
<feature type="repeat" description="ANK" evidence="1">
    <location>
        <begin position="103"/>
        <end position="135"/>
    </location>
</feature>
<dbReference type="Gene3D" id="1.25.40.20">
    <property type="entry name" value="Ankyrin repeat-containing domain"/>
    <property type="match status" value="3"/>
</dbReference>
<dbReference type="AlphaFoldDB" id="A0AAN9BZJ9"/>
<keyword evidence="3" id="KW-1185">Reference proteome</keyword>
<feature type="repeat" description="ANK" evidence="1">
    <location>
        <begin position="169"/>
        <end position="201"/>
    </location>
</feature>
<accession>A0AAN9BZJ9</accession>
<dbReference type="InterPro" id="IPR036770">
    <property type="entry name" value="Ankyrin_rpt-contain_sf"/>
</dbReference>
<evidence type="ECO:0000313" key="3">
    <source>
        <dbReference type="Proteomes" id="UP001374579"/>
    </source>
</evidence>
<dbReference type="SMART" id="SM00248">
    <property type="entry name" value="ANK"/>
    <property type="match status" value="9"/>
</dbReference>
<dbReference type="PRINTS" id="PR01415">
    <property type="entry name" value="ANKYRIN"/>
</dbReference>
<evidence type="ECO:0000313" key="2">
    <source>
        <dbReference type="EMBL" id="KAK7112255.1"/>
    </source>
</evidence>
<proteinExistence type="predicted"/>
<dbReference type="Pfam" id="PF00023">
    <property type="entry name" value="Ank"/>
    <property type="match status" value="2"/>
</dbReference>
<feature type="repeat" description="ANK" evidence="1">
    <location>
        <begin position="70"/>
        <end position="102"/>
    </location>
</feature>
<dbReference type="InterPro" id="IPR002110">
    <property type="entry name" value="Ankyrin_rpt"/>
</dbReference>
<evidence type="ECO:0000256" key="1">
    <source>
        <dbReference type="PROSITE-ProRule" id="PRU00023"/>
    </source>
</evidence>
<organism evidence="2 3">
    <name type="scientific">Littorina saxatilis</name>
    <dbReference type="NCBI Taxonomy" id="31220"/>
    <lineage>
        <taxon>Eukaryota</taxon>
        <taxon>Metazoa</taxon>
        <taxon>Spiralia</taxon>
        <taxon>Lophotrochozoa</taxon>
        <taxon>Mollusca</taxon>
        <taxon>Gastropoda</taxon>
        <taxon>Caenogastropoda</taxon>
        <taxon>Littorinimorpha</taxon>
        <taxon>Littorinoidea</taxon>
        <taxon>Littorinidae</taxon>
        <taxon>Littorina</taxon>
    </lineage>
</organism>
<dbReference type="PANTHER" id="PTHR24118">
    <property type="entry name" value="POTE ANKYRIN DOMAIN"/>
    <property type="match status" value="1"/>
</dbReference>
<dbReference type="PROSITE" id="PS50297">
    <property type="entry name" value="ANK_REP_REGION"/>
    <property type="match status" value="5"/>
</dbReference>
<feature type="repeat" description="ANK" evidence="1">
    <location>
        <begin position="235"/>
        <end position="267"/>
    </location>
</feature>
<dbReference type="Proteomes" id="UP001374579">
    <property type="component" value="Unassembled WGS sequence"/>
</dbReference>
<dbReference type="PROSITE" id="PS50088">
    <property type="entry name" value="ANK_REPEAT"/>
    <property type="match status" value="5"/>
</dbReference>
<feature type="repeat" description="ANK" evidence="1">
    <location>
        <begin position="202"/>
        <end position="234"/>
    </location>
</feature>
<keyword evidence="1" id="KW-0040">ANK repeat</keyword>